<comment type="similarity">
    <text evidence="1">Belongs to the virb1 family.</text>
</comment>
<dbReference type="OrthoDB" id="5945995at2"/>
<evidence type="ECO:0000313" key="3">
    <source>
        <dbReference type="EMBL" id="TCD16213.1"/>
    </source>
</evidence>
<dbReference type="SUPFAM" id="SSF53955">
    <property type="entry name" value="Lysozyme-like"/>
    <property type="match status" value="1"/>
</dbReference>
<dbReference type="Proteomes" id="UP000291301">
    <property type="component" value="Unassembled WGS sequence"/>
</dbReference>
<evidence type="ECO:0000259" key="2">
    <source>
        <dbReference type="Pfam" id="PF01464"/>
    </source>
</evidence>
<feature type="domain" description="Transglycosylase SLT" evidence="2">
    <location>
        <begin position="36"/>
        <end position="166"/>
    </location>
</feature>
<reference evidence="3 4" key="1">
    <citation type="journal article" date="2015" name="Antonie Van Leeuwenhoek">
        <title>Oricola cellulosilytica gen. nov., sp. nov., a cellulose-degrading bacterium of the family Phyllobacteriaceae isolated from surface seashore water, and emended descriptions of Mesorhizobium loti and Phyllobacterium myrsinacearum.</title>
        <authorList>
            <person name="Hameed A."/>
            <person name="Shahina M."/>
            <person name="Lai W.A."/>
            <person name="Lin S.Y."/>
            <person name="Young L.S."/>
            <person name="Liu Y.C."/>
            <person name="Hsu Y.H."/>
            <person name="Young C.C."/>
        </authorList>
    </citation>
    <scope>NUCLEOTIDE SEQUENCE [LARGE SCALE GENOMIC DNA]</scope>
    <source>
        <strain evidence="3 4">KCTC 52183</strain>
    </source>
</reference>
<protein>
    <submittedName>
        <fullName evidence="3">Lytic transglycosylase domain-containing protein</fullName>
    </submittedName>
</protein>
<dbReference type="EMBL" id="SJST01000001">
    <property type="protein sequence ID" value="TCD16213.1"/>
    <property type="molecule type" value="Genomic_DNA"/>
</dbReference>
<dbReference type="InterPro" id="IPR023346">
    <property type="entry name" value="Lysozyme-like_dom_sf"/>
</dbReference>
<keyword evidence="4" id="KW-1185">Reference proteome</keyword>
<comment type="caution">
    <text evidence="3">The sequence shown here is derived from an EMBL/GenBank/DDBJ whole genome shotgun (WGS) entry which is preliminary data.</text>
</comment>
<name>A0A4R0PH72_9HYPH</name>
<dbReference type="InterPro" id="IPR008258">
    <property type="entry name" value="Transglycosylase_SLT_dom_1"/>
</dbReference>
<dbReference type="Gene3D" id="1.10.530.10">
    <property type="match status" value="1"/>
</dbReference>
<gene>
    <name evidence="3" type="ORF">E0D97_01915</name>
</gene>
<organism evidence="3 4">
    <name type="scientific">Oricola cellulosilytica</name>
    <dbReference type="NCBI Taxonomy" id="1429082"/>
    <lineage>
        <taxon>Bacteria</taxon>
        <taxon>Pseudomonadati</taxon>
        <taxon>Pseudomonadota</taxon>
        <taxon>Alphaproteobacteria</taxon>
        <taxon>Hyphomicrobiales</taxon>
        <taxon>Ahrensiaceae</taxon>
        <taxon>Oricola</taxon>
    </lineage>
</organism>
<dbReference type="AlphaFoldDB" id="A0A4R0PH72"/>
<evidence type="ECO:0000313" key="4">
    <source>
        <dbReference type="Proteomes" id="UP000291301"/>
    </source>
</evidence>
<dbReference type="RefSeq" id="WP_131564883.1">
    <property type="nucleotide sequence ID" value="NZ_JAINFK010000001.1"/>
</dbReference>
<proteinExistence type="inferred from homology"/>
<dbReference type="Pfam" id="PF01464">
    <property type="entry name" value="SLT"/>
    <property type="match status" value="1"/>
</dbReference>
<accession>A0A4R0PH72</accession>
<sequence>MALLTMVAMSAAATPGSSSEILGVALSRNNGVCERYVADAAHKYGVPAAVLYAVGLTESGLGGRLHPFAMNIEGETRFAGSASEALRILADARRKGARLIDLGCMQINHYYHRDQFPTDAAMLDPQRNVMYAASFLKSLKNKHKTWSMAVARYHAGPDNNAAQKRYVCRVIGNMVATGVGKWTPPAQRFCSS</sequence>
<evidence type="ECO:0000256" key="1">
    <source>
        <dbReference type="ARBA" id="ARBA00009387"/>
    </source>
</evidence>